<comment type="caution">
    <text evidence="2">The sequence shown here is derived from an EMBL/GenBank/DDBJ whole genome shotgun (WGS) entry which is preliminary data.</text>
</comment>
<dbReference type="EMBL" id="JAXBLV010000034">
    <property type="protein sequence ID" value="MDY3558492.1"/>
    <property type="molecule type" value="Genomic_DNA"/>
</dbReference>
<accession>A0ABU5EV25</accession>
<dbReference type="Proteomes" id="UP001272242">
    <property type="component" value="Unassembled WGS sequence"/>
</dbReference>
<protein>
    <submittedName>
        <fullName evidence="2">TIGR03066 family protein</fullName>
    </submittedName>
</protein>
<keyword evidence="1" id="KW-0732">Signal</keyword>
<sequence>MRAILTTVTLFVLAGSLSAGDNEPVLDPAKLVGKWEAKGDPEKRLVVFEFEEQGGLVVRITRKGEESKAAGKYQIEGRTLTLTLKIAGVEDSRSVTVAKLTDGQLLGTGEKGRPLLLVRMRDK</sequence>
<feature type="signal peptide" evidence="1">
    <location>
        <begin position="1"/>
        <end position="19"/>
    </location>
</feature>
<dbReference type="NCBIfam" id="TIGR03066">
    <property type="entry name" value="Gem_osc_para_1"/>
    <property type="match status" value="1"/>
</dbReference>
<reference evidence="3" key="1">
    <citation type="journal article" date="2023" name="Mar. Drugs">
        <title>Gemmata algarum, a Novel Planctomycete Isolated from an Algal Mat, Displays Antimicrobial Activity.</title>
        <authorList>
            <person name="Kumar G."/>
            <person name="Kallscheuer N."/>
            <person name="Kashif M."/>
            <person name="Ahamad S."/>
            <person name="Jagadeeshwari U."/>
            <person name="Pannikurungottu S."/>
            <person name="Haufschild T."/>
            <person name="Kabuu M."/>
            <person name="Sasikala C."/>
            <person name="Jogler C."/>
            <person name="Ramana C."/>
        </authorList>
    </citation>
    <scope>NUCLEOTIDE SEQUENCE [LARGE SCALE GENOMIC DNA]</scope>
    <source>
        <strain evidence="3">JC673</strain>
    </source>
</reference>
<organism evidence="2 3">
    <name type="scientific">Gemmata algarum</name>
    <dbReference type="NCBI Taxonomy" id="2975278"/>
    <lineage>
        <taxon>Bacteria</taxon>
        <taxon>Pseudomonadati</taxon>
        <taxon>Planctomycetota</taxon>
        <taxon>Planctomycetia</taxon>
        <taxon>Gemmatales</taxon>
        <taxon>Gemmataceae</taxon>
        <taxon>Gemmata</taxon>
    </lineage>
</organism>
<evidence type="ECO:0000256" key="1">
    <source>
        <dbReference type="SAM" id="SignalP"/>
    </source>
</evidence>
<keyword evidence="3" id="KW-1185">Reference proteome</keyword>
<name>A0ABU5EV25_9BACT</name>
<dbReference type="RefSeq" id="WP_261190079.1">
    <property type="nucleotide sequence ID" value="NZ_JAXBLV010000034.1"/>
</dbReference>
<proteinExistence type="predicted"/>
<feature type="chain" id="PRO_5045412030" evidence="1">
    <location>
        <begin position="20"/>
        <end position="123"/>
    </location>
</feature>
<evidence type="ECO:0000313" key="2">
    <source>
        <dbReference type="EMBL" id="MDY3558492.1"/>
    </source>
</evidence>
<gene>
    <name evidence="2" type="ORF">R5W23_005610</name>
</gene>
<evidence type="ECO:0000313" key="3">
    <source>
        <dbReference type="Proteomes" id="UP001272242"/>
    </source>
</evidence>